<proteinExistence type="predicted"/>
<evidence type="ECO:0000313" key="2">
    <source>
        <dbReference type="EMBL" id="GEC14656.1"/>
    </source>
</evidence>
<name>A0A4Y3WBQ4_NITWI</name>
<evidence type="ECO:0000313" key="3">
    <source>
        <dbReference type="Proteomes" id="UP000318825"/>
    </source>
</evidence>
<evidence type="ECO:0000256" key="1">
    <source>
        <dbReference type="SAM" id="Coils"/>
    </source>
</evidence>
<dbReference type="EMBL" id="BJNF01000014">
    <property type="protein sequence ID" value="GEC14656.1"/>
    <property type="molecule type" value="Genomic_DNA"/>
</dbReference>
<dbReference type="RefSeq" id="WP_141382420.1">
    <property type="nucleotide sequence ID" value="NZ_BJNF01000014.1"/>
</dbReference>
<accession>A0A4Y3WBQ4</accession>
<reference evidence="2 3" key="1">
    <citation type="submission" date="2019-06" db="EMBL/GenBank/DDBJ databases">
        <title>Whole genome shotgun sequence of Nitrobacter winogradskyi NBRC 14297.</title>
        <authorList>
            <person name="Hosoyama A."/>
            <person name="Uohara A."/>
            <person name="Ohji S."/>
            <person name="Ichikawa N."/>
        </authorList>
    </citation>
    <scope>NUCLEOTIDE SEQUENCE [LARGE SCALE GENOMIC DNA]</scope>
    <source>
        <strain evidence="2 3">NBRC 14297</strain>
    </source>
</reference>
<sequence>MDINQARLKQNIARIRRDIRKTSREMQALVDADLDCTGAARVLVHLQNDLRLYLEKQECEYVRTQKLYHSGG</sequence>
<dbReference type="Proteomes" id="UP000318825">
    <property type="component" value="Unassembled WGS sequence"/>
</dbReference>
<organism evidence="2 3">
    <name type="scientific">Nitrobacter winogradskyi</name>
    <name type="common">Nitrobacter agilis</name>
    <dbReference type="NCBI Taxonomy" id="913"/>
    <lineage>
        <taxon>Bacteria</taxon>
        <taxon>Pseudomonadati</taxon>
        <taxon>Pseudomonadota</taxon>
        <taxon>Alphaproteobacteria</taxon>
        <taxon>Hyphomicrobiales</taxon>
        <taxon>Nitrobacteraceae</taxon>
        <taxon>Nitrobacter</taxon>
    </lineage>
</organism>
<gene>
    <name evidence="2" type="ORF">NWI01_05480</name>
</gene>
<keyword evidence="1" id="KW-0175">Coiled coil</keyword>
<feature type="coiled-coil region" evidence="1">
    <location>
        <begin position="5"/>
        <end position="32"/>
    </location>
</feature>
<comment type="caution">
    <text evidence="2">The sequence shown here is derived from an EMBL/GenBank/DDBJ whole genome shotgun (WGS) entry which is preliminary data.</text>
</comment>
<dbReference type="AlphaFoldDB" id="A0A4Y3WBQ4"/>
<protein>
    <submittedName>
        <fullName evidence="2">Uncharacterized protein</fullName>
    </submittedName>
</protein>